<evidence type="ECO:0000256" key="1">
    <source>
        <dbReference type="ARBA" id="ARBA00004442"/>
    </source>
</evidence>
<dbReference type="OrthoDB" id="8727862at2"/>
<dbReference type="PANTHER" id="PTHR40980:SF3">
    <property type="entry name" value="TONB-DEPENDENT RECEPTOR-LIKE BETA-BARREL DOMAIN-CONTAINING PROTEIN"/>
    <property type="match status" value="1"/>
</dbReference>
<evidence type="ECO:0000256" key="3">
    <source>
        <dbReference type="ARBA" id="ARBA00023237"/>
    </source>
</evidence>
<dbReference type="Pfam" id="PF00593">
    <property type="entry name" value="TonB_dep_Rec_b-barrel"/>
    <property type="match status" value="1"/>
</dbReference>
<dbReference type="GO" id="GO:0009279">
    <property type="term" value="C:cell outer membrane"/>
    <property type="evidence" value="ECO:0007669"/>
    <property type="project" value="UniProtKB-SubCell"/>
</dbReference>
<dbReference type="RefSeq" id="WP_011497040.1">
    <property type="nucleotide sequence ID" value="NC_007954.1"/>
</dbReference>
<dbReference type="NCBIfam" id="TIGR01782">
    <property type="entry name" value="TonB-Xanth-Caul"/>
    <property type="match status" value="1"/>
</dbReference>
<name>Q12KY7_SHEDO</name>
<dbReference type="Pfam" id="PF07715">
    <property type="entry name" value="Plug"/>
    <property type="match status" value="1"/>
</dbReference>
<dbReference type="AlphaFoldDB" id="Q12KY7"/>
<comment type="subcellular location">
    <subcellularLocation>
        <location evidence="1 4">Cell outer membrane</location>
    </subcellularLocation>
</comment>
<organism evidence="8 9">
    <name type="scientific">Shewanella denitrificans (strain OS217 / ATCC BAA-1090 / DSM 15013)</name>
    <dbReference type="NCBI Taxonomy" id="318161"/>
    <lineage>
        <taxon>Bacteria</taxon>
        <taxon>Pseudomonadati</taxon>
        <taxon>Pseudomonadota</taxon>
        <taxon>Gammaproteobacteria</taxon>
        <taxon>Alteromonadales</taxon>
        <taxon>Shewanellaceae</taxon>
        <taxon>Shewanella</taxon>
    </lineage>
</organism>
<evidence type="ECO:0000313" key="9">
    <source>
        <dbReference type="Proteomes" id="UP000001982"/>
    </source>
</evidence>
<evidence type="ECO:0000256" key="4">
    <source>
        <dbReference type="RuleBase" id="RU003357"/>
    </source>
</evidence>
<keyword evidence="8" id="KW-0675">Receptor</keyword>
<keyword evidence="3" id="KW-0998">Cell outer membrane</keyword>
<keyword evidence="2 4" id="KW-0472">Membrane</keyword>
<dbReference type="KEGG" id="sdn:Sden_2610"/>
<keyword evidence="9" id="KW-1185">Reference proteome</keyword>
<evidence type="ECO:0000259" key="6">
    <source>
        <dbReference type="Pfam" id="PF00593"/>
    </source>
</evidence>
<dbReference type="InterPro" id="IPR036942">
    <property type="entry name" value="Beta-barrel_TonB_sf"/>
</dbReference>
<dbReference type="Gene3D" id="2.170.130.10">
    <property type="entry name" value="TonB-dependent receptor, plug domain"/>
    <property type="match status" value="1"/>
</dbReference>
<gene>
    <name evidence="8" type="ordered locus">Sden_2610</name>
</gene>
<keyword evidence="4" id="KW-0798">TonB box</keyword>
<reference evidence="8 9" key="1">
    <citation type="submission" date="2006-03" db="EMBL/GenBank/DDBJ databases">
        <title>Complete sequence of Shewanella denitrificans OS217.</title>
        <authorList>
            <consortium name="US DOE Joint Genome Institute"/>
            <person name="Copeland A."/>
            <person name="Lucas S."/>
            <person name="Lapidus A."/>
            <person name="Barry K."/>
            <person name="Detter J.C."/>
            <person name="Glavina del Rio T."/>
            <person name="Hammon N."/>
            <person name="Israni S."/>
            <person name="Dalin E."/>
            <person name="Tice H."/>
            <person name="Pitluck S."/>
            <person name="Brettin T."/>
            <person name="Bruce D."/>
            <person name="Han C."/>
            <person name="Tapia R."/>
            <person name="Gilna P."/>
            <person name="Kiss H."/>
            <person name="Schmutz J."/>
            <person name="Larimer F."/>
            <person name="Land M."/>
            <person name="Hauser L."/>
            <person name="Kyrpides N."/>
            <person name="Lykidis A."/>
            <person name="Richardson P."/>
        </authorList>
    </citation>
    <scope>NUCLEOTIDE SEQUENCE [LARGE SCALE GENOMIC DNA]</scope>
    <source>
        <strain evidence="9">OS217 / ATCC BAA-1090 / DSM 15013</strain>
    </source>
</reference>
<dbReference type="SUPFAM" id="SSF56935">
    <property type="entry name" value="Porins"/>
    <property type="match status" value="1"/>
</dbReference>
<feature type="signal peptide" evidence="5">
    <location>
        <begin position="1"/>
        <end position="29"/>
    </location>
</feature>
<feature type="chain" id="PRO_5004181510" evidence="5">
    <location>
        <begin position="30"/>
        <end position="990"/>
    </location>
</feature>
<feature type="domain" description="TonB-dependent receptor plug" evidence="7">
    <location>
        <begin position="57"/>
        <end position="159"/>
    </location>
</feature>
<evidence type="ECO:0000256" key="5">
    <source>
        <dbReference type="SAM" id="SignalP"/>
    </source>
</evidence>
<dbReference type="Gene3D" id="2.40.170.20">
    <property type="entry name" value="TonB-dependent receptor, beta-barrel domain"/>
    <property type="match status" value="1"/>
</dbReference>
<dbReference type="eggNOG" id="COG1629">
    <property type="taxonomic scope" value="Bacteria"/>
</dbReference>
<dbReference type="STRING" id="318161.Sden_2610"/>
<dbReference type="InterPro" id="IPR010104">
    <property type="entry name" value="TonB_rcpt_bac"/>
</dbReference>
<evidence type="ECO:0000256" key="2">
    <source>
        <dbReference type="ARBA" id="ARBA00023136"/>
    </source>
</evidence>
<dbReference type="PANTHER" id="PTHR40980">
    <property type="entry name" value="PLUG DOMAIN-CONTAINING PROTEIN"/>
    <property type="match status" value="1"/>
</dbReference>
<accession>Q12KY7</accession>
<keyword evidence="5" id="KW-0732">Signal</keyword>
<dbReference type="InterPro" id="IPR037066">
    <property type="entry name" value="Plug_dom_sf"/>
</dbReference>
<dbReference type="HOGENOM" id="CLU_006935_2_0_6"/>
<sequence>MKTRLFTKTKLATSLSLVLGVSSVLPVHAADKASEDKIEVFQVTGIRGSLVKSMDIKRSSNGIVDAITSEDIGKFPDGNLAESLQRISGVSIDRSNGEGAKITVRGMGPEFNMVTLNGRQMPTVGGRAFDFSNIATDAVSTVEVYKTAKAELPTGGIGATVNMITARPFQNPGLQAVVSGKAVHETSVEDRGSELTPELSGLFSNTFADDSFGFLISGSFQDRDNREETAGVDNWIPNVGTGTGIITNNNQRADGANWYPQNSGYTIKDNSRQRTNGQIVFQYTPTDTLTSTLDYTYSKVETRGDFDSFGVWFNNGGSIVNGTINERGTYTQVAESGGDFATNVGRGESEKENKSLGLNIEWQATENFEFTFDAHTSSALDRGVGLGNDAFLIIGNTFCNWCGSTPGAGPSTAAIDVKSATFPASGIPIYDMTFVDGNGNPQAGLTAADIGSLFGGATQDSSENDMDQFQLKGKWLNSGNGSLVSIDFGVARTEQSFKNTKAYSGLLPAGWWNWSAQYWPDELWSQGSTNGLLNAFGNSGNITQGSYYRADFDTILHGYETITDTFASCCFNESWPDEFKNADGTGKFWAGSNDSDARVNEVVTSAFTQLTFEDEFNGMPINLVTGLRYEEAKISSQGLETPATNVIWSGGNEFVYEFGEAAFSDGEATTKQFLPSLDISLTVTDDLITRFSFARSLTRPNIGDLRSTTDFAGSPKVGQRKIVSGNPGLSPYIADNFDLSAEYYYAEGSYVSVGYFKKIVDNFLVKSSSKVEIDGIRDVYAGPRAEEARAQLVAEGLQATDPNVFARINENMGITDLTTPIRPNDDDPLAVFDRTGVTNGETANLFGWEIAAQHLFGDSGFGAMVNATFVNGDVEADPDAIEQEFALPGMSDSANVSMFYQNEQWSARVSYNWRDQFFSGLDQHGSPVYTEAYSQVDANVSYAITENFTVFAEALNLTEETQRSFVRYEEQLLRANQYGARYNLGMRYKF</sequence>
<proteinExistence type="inferred from homology"/>
<protein>
    <submittedName>
        <fullName evidence="8">TonB-dependent receptor</fullName>
    </submittedName>
</protein>
<dbReference type="EMBL" id="CP000302">
    <property type="protein sequence ID" value="ABE55889.1"/>
    <property type="molecule type" value="Genomic_DNA"/>
</dbReference>
<evidence type="ECO:0000259" key="7">
    <source>
        <dbReference type="Pfam" id="PF07715"/>
    </source>
</evidence>
<feature type="domain" description="TonB-dependent receptor-like beta-barrel" evidence="6">
    <location>
        <begin position="438"/>
        <end position="957"/>
    </location>
</feature>
<comment type="similarity">
    <text evidence="4">Belongs to the TonB-dependent receptor family.</text>
</comment>
<dbReference type="InterPro" id="IPR012910">
    <property type="entry name" value="Plug_dom"/>
</dbReference>
<dbReference type="InterPro" id="IPR000531">
    <property type="entry name" value="Beta-barrel_TonB"/>
</dbReference>
<evidence type="ECO:0000313" key="8">
    <source>
        <dbReference type="EMBL" id="ABE55889.1"/>
    </source>
</evidence>
<dbReference type="Proteomes" id="UP000001982">
    <property type="component" value="Chromosome"/>
</dbReference>